<name>A0AAN8XJG0_HALRR</name>
<evidence type="ECO:0000313" key="2">
    <source>
        <dbReference type="EMBL" id="KAK7084632.1"/>
    </source>
</evidence>
<feature type="region of interest" description="Disordered" evidence="1">
    <location>
        <begin position="301"/>
        <end position="326"/>
    </location>
</feature>
<dbReference type="Proteomes" id="UP001381693">
    <property type="component" value="Unassembled WGS sequence"/>
</dbReference>
<protein>
    <submittedName>
        <fullName evidence="2">Uncharacterized protein</fullName>
    </submittedName>
</protein>
<feature type="region of interest" description="Disordered" evidence="1">
    <location>
        <begin position="15"/>
        <end position="225"/>
    </location>
</feature>
<evidence type="ECO:0000313" key="3">
    <source>
        <dbReference type="Proteomes" id="UP001381693"/>
    </source>
</evidence>
<reference evidence="2 3" key="1">
    <citation type="submission" date="2023-11" db="EMBL/GenBank/DDBJ databases">
        <title>Halocaridina rubra genome assembly.</title>
        <authorList>
            <person name="Smith C."/>
        </authorList>
    </citation>
    <scope>NUCLEOTIDE SEQUENCE [LARGE SCALE GENOMIC DNA]</scope>
    <source>
        <strain evidence="2">EP-1</strain>
        <tissue evidence="2">Whole</tissue>
    </source>
</reference>
<proteinExistence type="predicted"/>
<feature type="compositionally biased region" description="Pro residues" evidence="1">
    <location>
        <begin position="306"/>
        <end position="320"/>
    </location>
</feature>
<comment type="caution">
    <text evidence="2">The sequence shown here is derived from an EMBL/GenBank/DDBJ whole genome shotgun (WGS) entry which is preliminary data.</text>
</comment>
<gene>
    <name evidence="2" type="ORF">SK128_017419</name>
</gene>
<accession>A0AAN8XJG0</accession>
<sequence length="359" mass="38209">MPICAMCAVIVDGGSGDSGFSSSPGGGGSNLRRACSLSDLSNPSSPRRLLPTPPIASGKKIGGKSSSKSPGRSHSSSLSRSSSIGVLNQSGEEGSRSDRPMRPTIASMNKMTPRALKRKASLSQAVSTGDIRQFHEDSSSEDASPSDHKNIRSRTQGSDRRSNLPIRAVSERDLTRSNSLSSKSRGDAVRGRYASAASPVSRRGLPASDHSRPSSAASTVDMSPEEYPTRDDLAYIDFDNMPLSVGVVESVCEWVVEGCERLSQLWWRACSEGGNEEDHHRALRSLLLGAAARATHALTPLTAPHAAPPPQNMSPMPPSTQTPDSKDPRMVAMMQQYTDILVNMVQQKMAAHQPPPGPA</sequence>
<organism evidence="2 3">
    <name type="scientific">Halocaridina rubra</name>
    <name type="common">Hawaiian red shrimp</name>
    <dbReference type="NCBI Taxonomy" id="373956"/>
    <lineage>
        <taxon>Eukaryota</taxon>
        <taxon>Metazoa</taxon>
        <taxon>Ecdysozoa</taxon>
        <taxon>Arthropoda</taxon>
        <taxon>Crustacea</taxon>
        <taxon>Multicrustacea</taxon>
        <taxon>Malacostraca</taxon>
        <taxon>Eumalacostraca</taxon>
        <taxon>Eucarida</taxon>
        <taxon>Decapoda</taxon>
        <taxon>Pleocyemata</taxon>
        <taxon>Caridea</taxon>
        <taxon>Atyoidea</taxon>
        <taxon>Atyidae</taxon>
        <taxon>Halocaridina</taxon>
    </lineage>
</organism>
<dbReference type="EMBL" id="JAXCGZ010002023">
    <property type="protein sequence ID" value="KAK7084632.1"/>
    <property type="molecule type" value="Genomic_DNA"/>
</dbReference>
<feature type="compositionally biased region" description="Low complexity" evidence="1">
    <location>
        <begin position="36"/>
        <end position="50"/>
    </location>
</feature>
<keyword evidence="3" id="KW-1185">Reference proteome</keyword>
<evidence type="ECO:0000256" key="1">
    <source>
        <dbReference type="SAM" id="MobiDB-lite"/>
    </source>
</evidence>
<dbReference type="AlphaFoldDB" id="A0AAN8XJG0"/>
<feature type="compositionally biased region" description="Low complexity" evidence="1">
    <location>
        <begin position="57"/>
        <end position="85"/>
    </location>
</feature>